<keyword evidence="4 9" id="KW-0547">Nucleotide-binding</keyword>
<gene>
    <name evidence="9 12" type="primary">hisS</name>
    <name evidence="12" type="ORF">Pla110_45780</name>
</gene>
<dbReference type="InterPro" id="IPR045864">
    <property type="entry name" value="aa-tRNA-synth_II/BPL/LPL"/>
</dbReference>
<dbReference type="Gene3D" id="3.30.930.10">
    <property type="entry name" value="Bira Bifunctional Protein, Domain 2"/>
    <property type="match status" value="1"/>
</dbReference>
<feature type="binding site" evidence="10">
    <location>
        <position position="137"/>
    </location>
    <ligand>
        <name>L-histidine</name>
        <dbReference type="ChEBI" id="CHEBI:57595"/>
    </ligand>
</feature>
<dbReference type="PROSITE" id="PS50862">
    <property type="entry name" value="AA_TRNA_LIGASE_II"/>
    <property type="match status" value="1"/>
</dbReference>
<dbReference type="EMBL" id="CP036281">
    <property type="protein sequence ID" value="QDU82815.1"/>
    <property type="molecule type" value="Genomic_DNA"/>
</dbReference>
<keyword evidence="6 9" id="KW-0648">Protein biosynthesis</keyword>
<dbReference type="KEGG" id="plon:Pla110_45780"/>
<evidence type="ECO:0000256" key="1">
    <source>
        <dbReference type="ARBA" id="ARBA00008226"/>
    </source>
</evidence>
<dbReference type="SUPFAM" id="SSF55681">
    <property type="entry name" value="Class II aaRS and biotin synthetases"/>
    <property type="match status" value="1"/>
</dbReference>
<dbReference type="CDD" id="cd00859">
    <property type="entry name" value="HisRS_anticodon"/>
    <property type="match status" value="1"/>
</dbReference>
<dbReference type="Pfam" id="PF03129">
    <property type="entry name" value="HGTP_anticodon"/>
    <property type="match status" value="1"/>
</dbReference>
<comment type="subcellular location">
    <subcellularLocation>
        <location evidence="9">Cytoplasm</location>
    </subcellularLocation>
</comment>
<organism evidence="12 13">
    <name type="scientific">Polystyrenella longa</name>
    <dbReference type="NCBI Taxonomy" id="2528007"/>
    <lineage>
        <taxon>Bacteria</taxon>
        <taxon>Pseudomonadati</taxon>
        <taxon>Planctomycetota</taxon>
        <taxon>Planctomycetia</taxon>
        <taxon>Planctomycetales</taxon>
        <taxon>Planctomycetaceae</taxon>
        <taxon>Polystyrenella</taxon>
    </lineage>
</organism>
<evidence type="ECO:0000256" key="8">
    <source>
        <dbReference type="ARBA" id="ARBA00047639"/>
    </source>
</evidence>
<evidence type="ECO:0000256" key="9">
    <source>
        <dbReference type="HAMAP-Rule" id="MF_00127"/>
    </source>
</evidence>
<dbReference type="InterPro" id="IPR004154">
    <property type="entry name" value="Anticodon-bd"/>
</dbReference>
<evidence type="ECO:0000256" key="7">
    <source>
        <dbReference type="ARBA" id="ARBA00023146"/>
    </source>
</evidence>
<name>A0A518CUC7_9PLAN</name>
<dbReference type="InterPro" id="IPR033656">
    <property type="entry name" value="HisRS_anticodon"/>
</dbReference>
<dbReference type="GO" id="GO:0004821">
    <property type="term" value="F:histidine-tRNA ligase activity"/>
    <property type="evidence" value="ECO:0007669"/>
    <property type="project" value="UniProtKB-UniRule"/>
</dbReference>
<dbReference type="Proteomes" id="UP000317178">
    <property type="component" value="Chromosome"/>
</dbReference>
<dbReference type="NCBIfam" id="TIGR00442">
    <property type="entry name" value="hisS"/>
    <property type="match status" value="1"/>
</dbReference>
<accession>A0A518CUC7</accession>
<dbReference type="InterPro" id="IPR015807">
    <property type="entry name" value="His-tRNA-ligase"/>
</dbReference>
<evidence type="ECO:0000256" key="6">
    <source>
        <dbReference type="ARBA" id="ARBA00022917"/>
    </source>
</evidence>
<feature type="binding site" evidence="10">
    <location>
        <position position="284"/>
    </location>
    <ligand>
        <name>L-histidine</name>
        <dbReference type="ChEBI" id="CHEBI:57595"/>
    </ligand>
</feature>
<dbReference type="GO" id="GO:0006427">
    <property type="term" value="P:histidyl-tRNA aminoacylation"/>
    <property type="evidence" value="ECO:0007669"/>
    <property type="project" value="UniProtKB-UniRule"/>
</dbReference>
<dbReference type="GO" id="GO:0005524">
    <property type="term" value="F:ATP binding"/>
    <property type="evidence" value="ECO:0007669"/>
    <property type="project" value="UniProtKB-UniRule"/>
</dbReference>
<evidence type="ECO:0000256" key="2">
    <source>
        <dbReference type="ARBA" id="ARBA00011738"/>
    </source>
</evidence>
<dbReference type="CDD" id="cd00773">
    <property type="entry name" value="HisRS-like_core"/>
    <property type="match status" value="1"/>
</dbReference>
<keyword evidence="13" id="KW-1185">Reference proteome</keyword>
<feature type="binding site" evidence="10">
    <location>
        <position position="133"/>
    </location>
    <ligand>
        <name>L-histidine</name>
        <dbReference type="ChEBI" id="CHEBI:57595"/>
    </ligand>
</feature>
<evidence type="ECO:0000256" key="10">
    <source>
        <dbReference type="PIRSR" id="PIRSR001549-1"/>
    </source>
</evidence>
<dbReference type="InterPro" id="IPR041715">
    <property type="entry name" value="HisRS-like_core"/>
</dbReference>
<dbReference type="SUPFAM" id="SSF52954">
    <property type="entry name" value="Class II aaRS ABD-related"/>
    <property type="match status" value="1"/>
</dbReference>
<dbReference type="AlphaFoldDB" id="A0A518CUC7"/>
<evidence type="ECO:0000259" key="11">
    <source>
        <dbReference type="PROSITE" id="PS50862"/>
    </source>
</evidence>
<dbReference type="HAMAP" id="MF_00127">
    <property type="entry name" value="His_tRNA_synth"/>
    <property type="match status" value="1"/>
</dbReference>
<comment type="subunit">
    <text evidence="2 9">Homodimer.</text>
</comment>
<dbReference type="InterPro" id="IPR006195">
    <property type="entry name" value="aa-tRNA-synth_II"/>
</dbReference>
<keyword evidence="9" id="KW-0963">Cytoplasm</keyword>
<comment type="similarity">
    <text evidence="1 9">Belongs to the class-II aminoacyl-tRNA synthetase family.</text>
</comment>
<dbReference type="InterPro" id="IPR036621">
    <property type="entry name" value="Anticodon-bd_dom_sf"/>
</dbReference>
<keyword evidence="5 9" id="KW-0067">ATP-binding</keyword>
<dbReference type="InterPro" id="IPR004516">
    <property type="entry name" value="HisRS/HisZ"/>
</dbReference>
<sequence>MSSKEKTKTTLIKPQVLKGFRDYLPAQMIAREGLMETAREVYRSFGFSPIDTPALERTEVLLGKSGDETEKQMFRFRDQGDRDVTMRFDLTIPFARFAALHLNEIGTPFKRYHLGTVWRGENPGKGRFREFMQCDFDTIGTDSVMSDIETLLVIHELMCRLGFDQFMIHMNNRQILNGWLDKHGLLDQATVVLRALDKILKIGREGVIAEMGAQAGIAVEQAEGILRLTELKGNANEMLTQLEAVLADHESGLAGVKRTRTIFETVIAAGVPEERLKLDLSIARGLDYYTGVIFETFLTERPDFGSVCSGGRYDNLAGMFTKQELPGVGASLGLDRLLAAMIEMDCLELRECPADVIVTIMDNDRLPEYYRLGQQLRAAGIRNEVYPEDKQFKKQMKYADRKGFRFAIIAGSDEFEQGIWQVKDLKAQAQQALSETELIAFLKSELAPAAT</sequence>
<evidence type="ECO:0000256" key="3">
    <source>
        <dbReference type="ARBA" id="ARBA00022598"/>
    </source>
</evidence>
<feature type="binding site" evidence="10">
    <location>
        <position position="119"/>
    </location>
    <ligand>
        <name>L-histidine</name>
        <dbReference type="ChEBI" id="CHEBI:57595"/>
    </ligand>
</feature>
<dbReference type="PANTHER" id="PTHR11476:SF7">
    <property type="entry name" value="HISTIDINE--TRNA LIGASE"/>
    <property type="match status" value="1"/>
</dbReference>
<dbReference type="PANTHER" id="PTHR11476">
    <property type="entry name" value="HISTIDYL-TRNA SYNTHETASE"/>
    <property type="match status" value="1"/>
</dbReference>
<evidence type="ECO:0000256" key="5">
    <source>
        <dbReference type="ARBA" id="ARBA00022840"/>
    </source>
</evidence>
<dbReference type="PIRSF" id="PIRSF001549">
    <property type="entry name" value="His-tRNA_synth"/>
    <property type="match status" value="1"/>
</dbReference>
<feature type="domain" description="Aminoacyl-transfer RNA synthetases class-II family profile" evidence="11">
    <location>
        <begin position="14"/>
        <end position="367"/>
    </location>
</feature>
<dbReference type="EC" id="6.1.1.21" evidence="9"/>
<protein>
    <recommendedName>
        <fullName evidence="9">Histidine--tRNA ligase</fullName>
        <ecNumber evidence="9">6.1.1.21</ecNumber>
    </recommendedName>
    <alternativeName>
        <fullName evidence="9">Histidyl-tRNA synthetase</fullName>
        <shortName evidence="9">HisRS</shortName>
    </alternativeName>
</protein>
<comment type="catalytic activity">
    <reaction evidence="8 9">
        <text>tRNA(His) + L-histidine + ATP = L-histidyl-tRNA(His) + AMP + diphosphate + H(+)</text>
        <dbReference type="Rhea" id="RHEA:17313"/>
        <dbReference type="Rhea" id="RHEA-COMP:9665"/>
        <dbReference type="Rhea" id="RHEA-COMP:9689"/>
        <dbReference type="ChEBI" id="CHEBI:15378"/>
        <dbReference type="ChEBI" id="CHEBI:30616"/>
        <dbReference type="ChEBI" id="CHEBI:33019"/>
        <dbReference type="ChEBI" id="CHEBI:57595"/>
        <dbReference type="ChEBI" id="CHEBI:78442"/>
        <dbReference type="ChEBI" id="CHEBI:78527"/>
        <dbReference type="ChEBI" id="CHEBI:456215"/>
        <dbReference type="EC" id="6.1.1.21"/>
    </reaction>
</comment>
<keyword evidence="3 9" id="KW-0436">Ligase</keyword>
<proteinExistence type="inferred from homology"/>
<dbReference type="GO" id="GO:0005737">
    <property type="term" value="C:cytoplasm"/>
    <property type="evidence" value="ECO:0007669"/>
    <property type="project" value="UniProtKB-SubCell"/>
</dbReference>
<dbReference type="Gene3D" id="3.40.50.800">
    <property type="entry name" value="Anticodon-binding domain"/>
    <property type="match status" value="1"/>
</dbReference>
<keyword evidence="7 9" id="KW-0030">Aminoacyl-tRNA synthetase</keyword>
<feature type="binding site" evidence="10">
    <location>
        <begin position="89"/>
        <end position="91"/>
    </location>
    <ligand>
        <name>L-histidine</name>
        <dbReference type="ChEBI" id="CHEBI:57595"/>
    </ligand>
</feature>
<dbReference type="Pfam" id="PF13393">
    <property type="entry name" value="tRNA-synt_His"/>
    <property type="match status" value="1"/>
</dbReference>
<evidence type="ECO:0000313" key="13">
    <source>
        <dbReference type="Proteomes" id="UP000317178"/>
    </source>
</evidence>
<dbReference type="RefSeq" id="WP_231742758.1">
    <property type="nucleotide sequence ID" value="NZ_CP036281.1"/>
</dbReference>
<reference evidence="12 13" key="1">
    <citation type="submission" date="2019-02" db="EMBL/GenBank/DDBJ databases">
        <title>Deep-cultivation of Planctomycetes and their phenomic and genomic characterization uncovers novel biology.</title>
        <authorList>
            <person name="Wiegand S."/>
            <person name="Jogler M."/>
            <person name="Boedeker C."/>
            <person name="Pinto D."/>
            <person name="Vollmers J."/>
            <person name="Rivas-Marin E."/>
            <person name="Kohn T."/>
            <person name="Peeters S.H."/>
            <person name="Heuer A."/>
            <person name="Rast P."/>
            <person name="Oberbeckmann S."/>
            <person name="Bunk B."/>
            <person name="Jeske O."/>
            <person name="Meyerdierks A."/>
            <person name="Storesund J.E."/>
            <person name="Kallscheuer N."/>
            <person name="Luecker S."/>
            <person name="Lage O.M."/>
            <person name="Pohl T."/>
            <person name="Merkel B.J."/>
            <person name="Hornburger P."/>
            <person name="Mueller R.-W."/>
            <person name="Bruemmer F."/>
            <person name="Labrenz M."/>
            <person name="Spormann A.M."/>
            <person name="Op den Camp H."/>
            <person name="Overmann J."/>
            <person name="Amann R."/>
            <person name="Jetten M.S.M."/>
            <person name="Mascher T."/>
            <person name="Medema M.H."/>
            <person name="Devos D.P."/>
            <person name="Kaster A.-K."/>
            <person name="Ovreas L."/>
            <person name="Rohde M."/>
            <person name="Galperin M.Y."/>
            <person name="Jogler C."/>
        </authorList>
    </citation>
    <scope>NUCLEOTIDE SEQUENCE [LARGE SCALE GENOMIC DNA]</scope>
    <source>
        <strain evidence="12 13">Pla110</strain>
    </source>
</reference>
<feature type="binding site" evidence="10">
    <location>
        <begin position="288"/>
        <end position="289"/>
    </location>
    <ligand>
        <name>L-histidine</name>
        <dbReference type="ChEBI" id="CHEBI:57595"/>
    </ligand>
</feature>
<evidence type="ECO:0000256" key="4">
    <source>
        <dbReference type="ARBA" id="ARBA00022741"/>
    </source>
</evidence>
<evidence type="ECO:0000313" key="12">
    <source>
        <dbReference type="EMBL" id="QDU82815.1"/>
    </source>
</evidence>